<evidence type="ECO:0000313" key="15">
    <source>
        <dbReference type="Proteomes" id="UP001418637"/>
    </source>
</evidence>
<keyword evidence="3" id="KW-1003">Cell membrane</keyword>
<sequence length="428" mass="47541">MDIWLASLIVILCLLMSAFFSAGETAFTGTSKARMIGLAEKGDRRAKRVLRILEARERFLGTMLIGNSIVNIGVSSLATSILIILLGKHYGVIAATVIISILVIIFAEILPKTLAIKSPDGASLRMARWVVYAMRILGPLTQVAGWIVKIILRILGEKVRHSEPLLTPSEEIKGQVALLHRQGDVIKDERDMLGGLLDLKELFVSDVMVHRTKMESIDADLPAIEIVRQVIASSHTRLPLWRETQENIVGVLHSKDLLRALSAVDGDASRLKIDEIALETWFVPESTSLQDQLQAFLSKKTHFALVVDEYGEVMGLVTLEDILEEIVGDIADEHDLTVEGVRPRKDGAVIVDGTVPIRDLNRAMDWRLPDEEATTIAGLVIHEARQIPNTGQIFNFYGYRFQVVRKSRNRLTALLITPLDKLKTKMPG</sequence>
<dbReference type="EMBL" id="JBBYXI010000004">
    <property type="protein sequence ID" value="MEN3931641.1"/>
    <property type="molecule type" value="Genomic_DNA"/>
</dbReference>
<keyword evidence="4 10" id="KW-0812">Transmembrane</keyword>
<comment type="similarity">
    <text evidence="2">Belongs to the UPF0053 family. Hemolysin C subfamily.</text>
</comment>
<evidence type="ECO:0000256" key="3">
    <source>
        <dbReference type="ARBA" id="ARBA00022475"/>
    </source>
</evidence>
<evidence type="ECO:0000256" key="4">
    <source>
        <dbReference type="ARBA" id="ARBA00022692"/>
    </source>
</evidence>
<feature type="transmembrane region" description="Helical" evidence="11">
    <location>
        <begin position="59"/>
        <end position="85"/>
    </location>
</feature>
<dbReference type="SUPFAM" id="SSF54631">
    <property type="entry name" value="CBS-domain pair"/>
    <property type="match status" value="1"/>
</dbReference>
<feature type="domain" description="CBS" evidence="12">
    <location>
        <begin position="273"/>
        <end position="336"/>
    </location>
</feature>
<feature type="transmembrane region" description="Helical" evidence="11">
    <location>
        <begin position="130"/>
        <end position="152"/>
    </location>
</feature>
<feature type="transmembrane region" description="Helical" evidence="11">
    <location>
        <begin position="92"/>
        <end position="110"/>
    </location>
</feature>
<feature type="domain" description="CNNM transmembrane" evidence="13">
    <location>
        <begin position="1"/>
        <end position="189"/>
    </location>
</feature>
<dbReference type="InterPro" id="IPR002550">
    <property type="entry name" value="CNNM"/>
</dbReference>
<dbReference type="PANTHER" id="PTHR22777">
    <property type="entry name" value="HEMOLYSIN-RELATED"/>
    <property type="match status" value="1"/>
</dbReference>
<dbReference type="PANTHER" id="PTHR22777:SF32">
    <property type="entry name" value="UPF0053 INNER MEMBRANE PROTEIN YFJD"/>
    <property type="match status" value="1"/>
</dbReference>
<dbReference type="InterPro" id="IPR005170">
    <property type="entry name" value="Transptr-assoc_dom"/>
</dbReference>
<dbReference type="RefSeq" id="WP_346337683.1">
    <property type="nucleotide sequence ID" value="NZ_JBBYXI010000004.1"/>
</dbReference>
<dbReference type="InterPro" id="IPR044751">
    <property type="entry name" value="Ion_transp-like_CBS"/>
</dbReference>
<evidence type="ECO:0000256" key="2">
    <source>
        <dbReference type="ARBA" id="ARBA00006446"/>
    </source>
</evidence>
<comment type="subcellular location">
    <subcellularLocation>
        <location evidence="1">Cell membrane</location>
        <topology evidence="1">Multi-pass membrane protein</topology>
    </subcellularLocation>
</comment>
<evidence type="ECO:0000259" key="13">
    <source>
        <dbReference type="PROSITE" id="PS51846"/>
    </source>
</evidence>
<evidence type="ECO:0000256" key="11">
    <source>
        <dbReference type="SAM" id="Phobius"/>
    </source>
</evidence>
<evidence type="ECO:0000256" key="6">
    <source>
        <dbReference type="ARBA" id="ARBA00022989"/>
    </source>
</evidence>
<dbReference type="InterPro" id="IPR036318">
    <property type="entry name" value="FAD-bd_PCMH-like_sf"/>
</dbReference>
<dbReference type="InterPro" id="IPR000644">
    <property type="entry name" value="CBS_dom"/>
</dbReference>
<dbReference type="Pfam" id="PF03471">
    <property type="entry name" value="CorC_HlyC"/>
    <property type="match status" value="1"/>
</dbReference>
<dbReference type="Pfam" id="PF01595">
    <property type="entry name" value="CNNM"/>
    <property type="match status" value="1"/>
</dbReference>
<proteinExistence type="inferred from homology"/>
<evidence type="ECO:0000259" key="12">
    <source>
        <dbReference type="PROSITE" id="PS51371"/>
    </source>
</evidence>
<dbReference type="PROSITE" id="PS51846">
    <property type="entry name" value="CNNM"/>
    <property type="match status" value="1"/>
</dbReference>
<dbReference type="Gene3D" id="3.10.580.10">
    <property type="entry name" value="CBS-domain"/>
    <property type="match status" value="1"/>
</dbReference>
<dbReference type="Gene3D" id="3.30.465.10">
    <property type="match status" value="1"/>
</dbReference>
<keyword evidence="7 9" id="KW-0129">CBS domain</keyword>
<dbReference type="InterPro" id="IPR046342">
    <property type="entry name" value="CBS_dom_sf"/>
</dbReference>
<dbReference type="SMART" id="SM00116">
    <property type="entry name" value="CBS"/>
    <property type="match status" value="2"/>
</dbReference>
<keyword evidence="8 10" id="KW-0472">Membrane</keyword>
<keyword evidence="15" id="KW-1185">Reference proteome</keyword>
<dbReference type="SUPFAM" id="SSF56176">
    <property type="entry name" value="FAD-binding/transporter-associated domain-like"/>
    <property type="match status" value="1"/>
</dbReference>
<comment type="caution">
    <text evidence="14">The sequence shown here is derived from an EMBL/GenBank/DDBJ whole genome shotgun (WGS) entry which is preliminary data.</text>
</comment>
<evidence type="ECO:0000256" key="10">
    <source>
        <dbReference type="PROSITE-ProRule" id="PRU01193"/>
    </source>
</evidence>
<dbReference type="InterPro" id="IPR016169">
    <property type="entry name" value="FAD-bd_PCMH_sub2"/>
</dbReference>
<dbReference type="PROSITE" id="PS51371">
    <property type="entry name" value="CBS"/>
    <property type="match status" value="2"/>
</dbReference>
<dbReference type="CDD" id="cd04590">
    <property type="entry name" value="CBS_pair_CorC_HlyC_assoc"/>
    <property type="match status" value="1"/>
</dbReference>
<evidence type="ECO:0000256" key="1">
    <source>
        <dbReference type="ARBA" id="ARBA00004651"/>
    </source>
</evidence>
<protein>
    <submittedName>
        <fullName evidence="14">HlyC/CorC family transporter</fullName>
    </submittedName>
</protein>
<evidence type="ECO:0000256" key="5">
    <source>
        <dbReference type="ARBA" id="ARBA00022737"/>
    </source>
</evidence>
<name>A0ABV0BNA7_9HYPH</name>
<evidence type="ECO:0000256" key="9">
    <source>
        <dbReference type="PROSITE-ProRule" id="PRU00703"/>
    </source>
</evidence>
<reference evidence="14 15" key="1">
    <citation type="submission" date="2024-04" db="EMBL/GenBank/DDBJ databases">
        <title>A novel species isolated from cricket.</title>
        <authorList>
            <person name="Wang H.-C."/>
        </authorList>
    </citation>
    <scope>NUCLEOTIDE SEQUENCE [LARGE SCALE GENOMIC DNA]</scope>
    <source>
        <strain evidence="14 15">WL0021</strain>
    </source>
</reference>
<evidence type="ECO:0000313" key="14">
    <source>
        <dbReference type="EMBL" id="MEN3931641.1"/>
    </source>
</evidence>
<dbReference type="Proteomes" id="UP001418637">
    <property type="component" value="Unassembled WGS sequence"/>
</dbReference>
<keyword evidence="6 10" id="KW-1133">Transmembrane helix</keyword>
<feature type="domain" description="CBS" evidence="12">
    <location>
        <begin position="208"/>
        <end position="269"/>
    </location>
</feature>
<evidence type="ECO:0000256" key="8">
    <source>
        <dbReference type="ARBA" id="ARBA00023136"/>
    </source>
</evidence>
<dbReference type="SMART" id="SM01091">
    <property type="entry name" value="CorC_HlyC"/>
    <property type="match status" value="1"/>
</dbReference>
<keyword evidence="5" id="KW-0677">Repeat</keyword>
<organism evidence="14 15">
    <name type="scientific">Hohaiivirga grylli</name>
    <dbReference type="NCBI Taxonomy" id="3133970"/>
    <lineage>
        <taxon>Bacteria</taxon>
        <taxon>Pseudomonadati</taxon>
        <taxon>Pseudomonadota</taxon>
        <taxon>Alphaproteobacteria</taxon>
        <taxon>Hyphomicrobiales</taxon>
        <taxon>Methylobacteriaceae</taxon>
        <taxon>Hohaiivirga</taxon>
    </lineage>
</organism>
<gene>
    <name evidence="14" type="ORF">WJT86_11310</name>
</gene>
<accession>A0ABV0BNA7</accession>
<dbReference type="Pfam" id="PF00571">
    <property type="entry name" value="CBS"/>
    <property type="match status" value="2"/>
</dbReference>
<evidence type="ECO:0000256" key="7">
    <source>
        <dbReference type="ARBA" id="ARBA00023122"/>
    </source>
</evidence>